<evidence type="ECO:0000256" key="1">
    <source>
        <dbReference type="SAM" id="Phobius"/>
    </source>
</evidence>
<keyword evidence="1" id="KW-0472">Membrane</keyword>
<accession>A0AAU7W1N8</accession>
<proteinExistence type="predicted"/>
<evidence type="ECO:0000313" key="2">
    <source>
        <dbReference type="EMBL" id="XBX80567.1"/>
    </source>
</evidence>
<dbReference type="InterPro" id="IPR027948">
    <property type="entry name" value="DUF4436"/>
</dbReference>
<feature type="transmembrane region" description="Helical" evidence="1">
    <location>
        <begin position="267"/>
        <end position="290"/>
    </location>
</feature>
<feature type="transmembrane region" description="Helical" evidence="1">
    <location>
        <begin position="15"/>
        <end position="39"/>
    </location>
</feature>
<sequence length="320" mass="34400">MSTTRTQNRTRRNPAPIILGVVGVLLVIYYVVVALSGVLQTSTAVKISGENKAPGDTYVTLRMSTQDVDLTNRVIQANVLPIPHGDLEGTQPGEIAANLRIEVRSGGVTTSVVAIPGESIVDATSLTLALDRGDSDYPFDRPFADFQLSVENTDTGRPVPFELELSNSARPWILTATRGEASEEGGHALYPIQIDGSRDALTVTLVLFYVLAILLTTLMAVVIIGSAILRRKLEFSNVIWLSATLLSFPALRSAMPGAPPIGTALDFIVLFPCLCLIAAMLVWTGAYLLWRESHVLRRRTLEDEEEAAAATSAAAPTADD</sequence>
<gene>
    <name evidence="2" type="ORF">ABS642_10880</name>
</gene>
<keyword evidence="1" id="KW-0812">Transmembrane</keyword>
<organism evidence="2">
    <name type="scientific">Microbacterium sp. A8/3-1</name>
    <dbReference type="NCBI Taxonomy" id="3160749"/>
    <lineage>
        <taxon>Bacteria</taxon>
        <taxon>Bacillati</taxon>
        <taxon>Actinomycetota</taxon>
        <taxon>Actinomycetes</taxon>
        <taxon>Micrococcales</taxon>
        <taxon>Microbacteriaceae</taxon>
        <taxon>Microbacterium</taxon>
    </lineage>
</organism>
<dbReference type="AlphaFoldDB" id="A0AAU7W1N8"/>
<protein>
    <submittedName>
        <fullName evidence="2">DUF4436 family protein</fullName>
    </submittedName>
</protein>
<feature type="transmembrane region" description="Helical" evidence="1">
    <location>
        <begin position="206"/>
        <end position="229"/>
    </location>
</feature>
<name>A0AAU7W1N8_9MICO</name>
<dbReference type="RefSeq" id="WP_350353368.1">
    <property type="nucleotide sequence ID" value="NZ_CP158357.1"/>
</dbReference>
<reference evidence="2" key="1">
    <citation type="submission" date="2024-06" db="EMBL/GenBank/DDBJ databases">
        <title>Draft genome sequence of Microbacterium sp. strain A8/3-1, isolated from Oxytropis tragacanthoides Fisch. ex DC. Root nodules in the Altai region of Russia.</title>
        <authorList>
            <person name="Sazanova A."/>
            <person name="Guro P."/>
            <person name="Kuznetsova I."/>
            <person name="Belimov A."/>
            <person name="Safronova V."/>
        </authorList>
    </citation>
    <scope>NUCLEOTIDE SEQUENCE</scope>
    <source>
        <strain evidence="2">A8/3-1</strain>
    </source>
</reference>
<dbReference type="EMBL" id="CP158357">
    <property type="protein sequence ID" value="XBX80567.1"/>
    <property type="molecule type" value="Genomic_DNA"/>
</dbReference>
<dbReference type="Pfam" id="PF14494">
    <property type="entry name" value="DUF4436"/>
    <property type="match status" value="1"/>
</dbReference>
<feature type="transmembrane region" description="Helical" evidence="1">
    <location>
        <begin position="238"/>
        <end position="255"/>
    </location>
</feature>
<keyword evidence="1" id="KW-1133">Transmembrane helix</keyword>